<dbReference type="SUPFAM" id="SSF144232">
    <property type="entry name" value="HIT/MYND zinc finger-like"/>
    <property type="match status" value="1"/>
</dbReference>
<evidence type="ECO:0000256" key="1">
    <source>
        <dbReference type="ARBA" id="ARBA00022723"/>
    </source>
</evidence>
<reference evidence="6 7" key="1">
    <citation type="submission" date="2014-04" db="EMBL/GenBank/DDBJ databases">
        <authorList>
            <consortium name="DOE Joint Genome Institute"/>
            <person name="Kuo A."/>
            <person name="Tarkka M."/>
            <person name="Buscot F."/>
            <person name="Kohler A."/>
            <person name="Nagy L.G."/>
            <person name="Floudas D."/>
            <person name="Copeland A."/>
            <person name="Barry K.W."/>
            <person name="Cichocki N."/>
            <person name="Veneault-Fourrey C."/>
            <person name="LaButti K."/>
            <person name="Lindquist E.A."/>
            <person name="Lipzen A."/>
            <person name="Lundell T."/>
            <person name="Morin E."/>
            <person name="Murat C."/>
            <person name="Sun H."/>
            <person name="Tunlid A."/>
            <person name="Henrissat B."/>
            <person name="Grigoriev I.V."/>
            <person name="Hibbett D.S."/>
            <person name="Martin F."/>
            <person name="Nordberg H.P."/>
            <person name="Cantor M.N."/>
            <person name="Hua S.X."/>
        </authorList>
    </citation>
    <scope>NUCLEOTIDE SEQUENCE [LARGE SCALE GENOMIC DNA]</scope>
    <source>
        <strain evidence="6 7">F 1598</strain>
    </source>
</reference>
<dbReference type="OrthoDB" id="3239390at2759"/>
<dbReference type="InParanoid" id="A0A0C3BJW7"/>
<dbReference type="HOGENOM" id="CLU_1310551_0_0_1"/>
<keyword evidence="2 4" id="KW-0863">Zinc-finger</keyword>
<keyword evidence="1" id="KW-0479">Metal-binding</keyword>
<evidence type="ECO:0000256" key="2">
    <source>
        <dbReference type="ARBA" id="ARBA00022771"/>
    </source>
</evidence>
<dbReference type="GO" id="GO:0008270">
    <property type="term" value="F:zinc ion binding"/>
    <property type="evidence" value="ECO:0007669"/>
    <property type="project" value="UniProtKB-KW"/>
</dbReference>
<evidence type="ECO:0000256" key="4">
    <source>
        <dbReference type="PROSITE-ProRule" id="PRU00134"/>
    </source>
</evidence>
<accession>A0A0C3BJW7</accession>
<keyword evidence="3" id="KW-0862">Zinc</keyword>
<gene>
    <name evidence="6" type="ORF">PILCRDRAFT_825210</name>
</gene>
<evidence type="ECO:0000259" key="5">
    <source>
        <dbReference type="PROSITE" id="PS50865"/>
    </source>
</evidence>
<organism evidence="6 7">
    <name type="scientific">Piloderma croceum (strain F 1598)</name>
    <dbReference type="NCBI Taxonomy" id="765440"/>
    <lineage>
        <taxon>Eukaryota</taxon>
        <taxon>Fungi</taxon>
        <taxon>Dikarya</taxon>
        <taxon>Basidiomycota</taxon>
        <taxon>Agaricomycotina</taxon>
        <taxon>Agaricomycetes</taxon>
        <taxon>Agaricomycetidae</taxon>
        <taxon>Atheliales</taxon>
        <taxon>Atheliaceae</taxon>
        <taxon>Piloderma</taxon>
    </lineage>
</organism>
<feature type="domain" description="MYND-type" evidence="5">
    <location>
        <begin position="11"/>
        <end position="52"/>
    </location>
</feature>
<keyword evidence="7" id="KW-1185">Reference proteome</keyword>
<evidence type="ECO:0000313" key="7">
    <source>
        <dbReference type="Proteomes" id="UP000054166"/>
    </source>
</evidence>
<dbReference type="EMBL" id="KN833023">
    <property type="protein sequence ID" value="KIM77622.1"/>
    <property type="molecule type" value="Genomic_DNA"/>
</dbReference>
<evidence type="ECO:0000256" key="3">
    <source>
        <dbReference type="ARBA" id="ARBA00022833"/>
    </source>
</evidence>
<protein>
    <recommendedName>
        <fullName evidence="5">MYND-type domain-containing protein</fullName>
    </recommendedName>
</protein>
<name>A0A0C3BJW7_PILCF</name>
<dbReference type="AlphaFoldDB" id="A0A0C3BJW7"/>
<dbReference type="InterPro" id="IPR002893">
    <property type="entry name" value="Znf_MYND"/>
</dbReference>
<reference evidence="7" key="2">
    <citation type="submission" date="2015-01" db="EMBL/GenBank/DDBJ databases">
        <title>Evolutionary Origins and Diversification of the Mycorrhizal Mutualists.</title>
        <authorList>
            <consortium name="DOE Joint Genome Institute"/>
            <consortium name="Mycorrhizal Genomics Consortium"/>
            <person name="Kohler A."/>
            <person name="Kuo A."/>
            <person name="Nagy L.G."/>
            <person name="Floudas D."/>
            <person name="Copeland A."/>
            <person name="Barry K.W."/>
            <person name="Cichocki N."/>
            <person name="Veneault-Fourrey C."/>
            <person name="LaButti K."/>
            <person name="Lindquist E.A."/>
            <person name="Lipzen A."/>
            <person name="Lundell T."/>
            <person name="Morin E."/>
            <person name="Murat C."/>
            <person name="Riley R."/>
            <person name="Ohm R."/>
            <person name="Sun H."/>
            <person name="Tunlid A."/>
            <person name="Henrissat B."/>
            <person name="Grigoriev I.V."/>
            <person name="Hibbett D.S."/>
            <person name="Martin F."/>
        </authorList>
    </citation>
    <scope>NUCLEOTIDE SEQUENCE [LARGE SCALE GENOMIC DNA]</scope>
    <source>
        <strain evidence="7">F 1598</strain>
    </source>
</reference>
<dbReference type="STRING" id="765440.A0A0C3BJW7"/>
<dbReference type="Gene3D" id="6.10.140.2220">
    <property type="match status" value="1"/>
</dbReference>
<proteinExistence type="predicted"/>
<evidence type="ECO:0000313" key="6">
    <source>
        <dbReference type="EMBL" id="KIM77622.1"/>
    </source>
</evidence>
<dbReference type="PROSITE" id="PS01360">
    <property type="entry name" value="ZF_MYND_1"/>
    <property type="match status" value="1"/>
</dbReference>
<dbReference type="Pfam" id="PF01753">
    <property type="entry name" value="zf-MYND"/>
    <property type="match status" value="1"/>
</dbReference>
<dbReference type="PROSITE" id="PS50865">
    <property type="entry name" value="ZF_MYND_2"/>
    <property type="match status" value="1"/>
</dbReference>
<dbReference type="Proteomes" id="UP000054166">
    <property type="component" value="Unassembled WGS sequence"/>
</dbReference>
<sequence length="210" mass="23821">MQAPVMILFECSRCFAKREKIADLKVCAGCKVTRYCSKECQKTDWKSHKLDCKRARNDGNYSRDPLIRVLDRIDRDDEIMGWIDSIVITALDLQTFPDNVDDYGVVMLVRAQPIIYSNGDVKTTSKVFHIVKAIRLENAQLPSGFGGIQERSRQSKAMMVLRACWTFEHLPQVVCDYTRCIGRSVASASATSLAVNGHVSIKRQVMEQIR</sequence>